<keyword evidence="4" id="KW-1185">Reference proteome</keyword>
<reference evidence="3 4" key="1">
    <citation type="submission" date="2019-05" db="EMBL/GenBank/DDBJ databases">
        <title>Another draft genome of Portunus trituberculatus and its Hox gene families provides insights of decapod evolution.</title>
        <authorList>
            <person name="Jeong J.-H."/>
            <person name="Song I."/>
            <person name="Kim S."/>
            <person name="Choi T."/>
            <person name="Kim D."/>
            <person name="Ryu S."/>
            <person name="Kim W."/>
        </authorList>
    </citation>
    <scope>NUCLEOTIDE SEQUENCE [LARGE SCALE GENOMIC DNA]</scope>
    <source>
        <tissue evidence="3">Muscle</tissue>
    </source>
</reference>
<proteinExistence type="predicted"/>
<dbReference type="GO" id="GO:0006508">
    <property type="term" value="P:proteolysis"/>
    <property type="evidence" value="ECO:0007669"/>
    <property type="project" value="InterPro"/>
</dbReference>
<dbReference type="SUPFAM" id="SSF50630">
    <property type="entry name" value="Acid proteases"/>
    <property type="match status" value="1"/>
</dbReference>
<dbReference type="OrthoDB" id="6932368at2759"/>
<keyword evidence="1" id="KW-0945">Host-virus interaction</keyword>
<name>A0A5B7GBU4_PORTR</name>
<dbReference type="PANTHER" id="PTHR13037:SF24">
    <property type="entry name" value="POLYCOMB PROTEIN PCL-RELATED"/>
    <property type="match status" value="1"/>
</dbReference>
<organism evidence="3 4">
    <name type="scientific">Portunus trituberculatus</name>
    <name type="common">Swimming crab</name>
    <name type="synonym">Neptunus trituberculatus</name>
    <dbReference type="NCBI Taxonomy" id="210409"/>
    <lineage>
        <taxon>Eukaryota</taxon>
        <taxon>Metazoa</taxon>
        <taxon>Ecdysozoa</taxon>
        <taxon>Arthropoda</taxon>
        <taxon>Crustacea</taxon>
        <taxon>Multicrustacea</taxon>
        <taxon>Malacostraca</taxon>
        <taxon>Eumalacostraca</taxon>
        <taxon>Eucarida</taxon>
        <taxon>Decapoda</taxon>
        <taxon>Pleocyemata</taxon>
        <taxon>Brachyura</taxon>
        <taxon>Eubrachyura</taxon>
        <taxon>Portunoidea</taxon>
        <taxon>Portunidae</taxon>
        <taxon>Portuninae</taxon>
        <taxon>Portunus</taxon>
    </lineage>
</organism>
<gene>
    <name evidence="3" type="ORF">E2C01_048721</name>
</gene>
<comment type="caution">
    <text evidence="3">The sequence shown here is derived from an EMBL/GenBank/DDBJ whole genome shotgun (WGS) entry which is preliminary data.</text>
</comment>
<dbReference type="Proteomes" id="UP000324222">
    <property type="component" value="Unassembled WGS sequence"/>
</dbReference>
<dbReference type="PANTHER" id="PTHR13037">
    <property type="entry name" value="FORMIN"/>
    <property type="match status" value="1"/>
</dbReference>
<evidence type="ECO:0008006" key="5">
    <source>
        <dbReference type="Google" id="ProtNLM"/>
    </source>
</evidence>
<dbReference type="InterPro" id="IPR001969">
    <property type="entry name" value="Aspartic_peptidase_AS"/>
</dbReference>
<feature type="region of interest" description="Disordered" evidence="2">
    <location>
        <begin position="431"/>
        <end position="456"/>
    </location>
</feature>
<accession>A0A5B7GBU4</accession>
<dbReference type="AlphaFoldDB" id="A0A5B7GBU4"/>
<dbReference type="EMBL" id="VSRR010012647">
    <property type="protein sequence ID" value="MPC54795.1"/>
    <property type="molecule type" value="Genomic_DNA"/>
</dbReference>
<evidence type="ECO:0000256" key="1">
    <source>
        <dbReference type="ARBA" id="ARBA00022581"/>
    </source>
</evidence>
<evidence type="ECO:0000313" key="4">
    <source>
        <dbReference type="Proteomes" id="UP000324222"/>
    </source>
</evidence>
<sequence length="684" mass="74035">MMSRPGSCTSRLWGGVDLSDLQRYQVVVGALSSEVVARLYSVLTNPPEADRYGALKSVITGFFGRSRGACFAALDSALYDGGRPSALPARLSALNRAAGFPWSEEIVRHKLSSLLPQPVRLQLAAAPQALSLEEYSALVDRVHPHSRPLPWPACAPSVVQPRRTSQPHQRILSLHVLQQQAAVTARAHRNPLLAAVLSSTESRLASVEASLRRLEALLARYPTQTDAERSSGPRIAGPRLLHHLVCSLLVAGPPHHPPICESRLGAPLRSLLSVLGTPTGRPLLRSPRKAVPRSPHRCHVSSLPSRLIPLRRHFRCSTQNGFLPASAPFSGGRFLVDSGTEASVVPAADTDRCTQPRTAYDLLAANRTPIATYGTQTRRVALLSGSRFPWAFVVADVEQAILGMNILAAHDPLVDPRRRCLLHQPLATVIHGSPARTRRRPSPPSAKRRTVAAAQEDDPDLQALLERPTSLQLVQQQLFDSPWQLWCDVSCGQANPYRTPRSPPSRLTHFLADLRDAAAVFLRTGATTGPLQPLYMGPYHVLHGGKKYVTLEIKVRPYLPLWDRVKEAHLPPAPPAAPALLTQQHLPPVVEPFRLPHPREMAPLCPPPRGATAGILVASGPASSSPRRPEPSAPPASPQPPPPTPPVSQPPSPPPVPPLLLQSLLFTHLHPLSLLRASSPALAG</sequence>
<protein>
    <recommendedName>
        <fullName evidence="5">Peptidase A2 domain-containing protein</fullName>
    </recommendedName>
</protein>
<feature type="compositionally biased region" description="Pro residues" evidence="2">
    <location>
        <begin position="631"/>
        <end position="658"/>
    </location>
</feature>
<evidence type="ECO:0000313" key="3">
    <source>
        <dbReference type="EMBL" id="MPC54795.1"/>
    </source>
</evidence>
<feature type="region of interest" description="Disordered" evidence="2">
    <location>
        <begin position="600"/>
        <end position="659"/>
    </location>
</feature>
<evidence type="ECO:0000256" key="2">
    <source>
        <dbReference type="SAM" id="MobiDB-lite"/>
    </source>
</evidence>
<dbReference type="GO" id="GO:0004190">
    <property type="term" value="F:aspartic-type endopeptidase activity"/>
    <property type="evidence" value="ECO:0007669"/>
    <property type="project" value="InterPro"/>
</dbReference>
<dbReference type="PROSITE" id="PS00141">
    <property type="entry name" value="ASP_PROTEASE"/>
    <property type="match status" value="1"/>
</dbReference>
<feature type="compositionally biased region" description="Basic residues" evidence="2">
    <location>
        <begin position="436"/>
        <end position="450"/>
    </location>
</feature>
<dbReference type="InterPro" id="IPR021109">
    <property type="entry name" value="Peptidase_aspartic_dom_sf"/>
</dbReference>